<dbReference type="OrthoDB" id="5918365at2759"/>
<dbReference type="EMBL" id="UZAM01014254">
    <property type="protein sequence ID" value="VDP32830.1"/>
    <property type="molecule type" value="Genomic_DNA"/>
</dbReference>
<reference evidence="1 2" key="2">
    <citation type="submission" date="2018-11" db="EMBL/GenBank/DDBJ databases">
        <authorList>
            <consortium name="Pathogen Informatics"/>
        </authorList>
    </citation>
    <scope>NUCLEOTIDE SEQUENCE [LARGE SCALE GENOMIC DNA]</scope>
</reference>
<sequence length="110" mass="12279">MTEVEENPFRPDGNLCHEVDPIVESYRRKPYPTELDNVAGFDSVYKDTEYKANGSEVAMKPTQISLNVANGDKPETKLVEQKTVPSPKAGTVEVVHLKPKKRSCRCCAVQ</sequence>
<name>A0A183J3W4_9BILA</name>
<accession>A0A183J3W4</accession>
<reference evidence="3" key="1">
    <citation type="submission" date="2016-06" db="UniProtKB">
        <authorList>
            <consortium name="WormBaseParasite"/>
        </authorList>
    </citation>
    <scope>IDENTIFICATION</scope>
</reference>
<protein>
    <submittedName>
        <fullName evidence="1 3">Uncharacterized protein</fullName>
    </submittedName>
</protein>
<proteinExistence type="predicted"/>
<organism evidence="3">
    <name type="scientific">Soboliphyme baturini</name>
    <dbReference type="NCBI Taxonomy" id="241478"/>
    <lineage>
        <taxon>Eukaryota</taxon>
        <taxon>Metazoa</taxon>
        <taxon>Ecdysozoa</taxon>
        <taxon>Nematoda</taxon>
        <taxon>Enoplea</taxon>
        <taxon>Dorylaimia</taxon>
        <taxon>Dioctophymatida</taxon>
        <taxon>Dioctophymatoidea</taxon>
        <taxon>Soboliphymatidae</taxon>
        <taxon>Soboliphyme</taxon>
    </lineage>
</organism>
<evidence type="ECO:0000313" key="1">
    <source>
        <dbReference type="EMBL" id="VDP32830.1"/>
    </source>
</evidence>
<evidence type="ECO:0000313" key="3">
    <source>
        <dbReference type="WBParaSite" id="SBAD_0001093201-mRNA-1"/>
    </source>
</evidence>
<dbReference type="WBParaSite" id="SBAD_0001093201-mRNA-1">
    <property type="protein sequence ID" value="SBAD_0001093201-mRNA-1"/>
    <property type="gene ID" value="SBAD_0001093201"/>
</dbReference>
<gene>
    <name evidence="1" type="ORF">SBAD_LOCUS10561</name>
</gene>
<dbReference type="AlphaFoldDB" id="A0A183J3W4"/>
<keyword evidence="2" id="KW-1185">Reference proteome</keyword>
<evidence type="ECO:0000313" key="2">
    <source>
        <dbReference type="Proteomes" id="UP000270296"/>
    </source>
</evidence>
<dbReference type="Proteomes" id="UP000270296">
    <property type="component" value="Unassembled WGS sequence"/>
</dbReference>